<reference evidence="3" key="1">
    <citation type="journal article" date="2015" name="Nat. Genet.">
        <title>The genome and transcriptome of the zoonotic hookworm Ancylostoma ceylanicum identify infection-specific gene families.</title>
        <authorList>
            <person name="Schwarz E.M."/>
            <person name="Hu Y."/>
            <person name="Antoshechkin I."/>
            <person name="Miller M.M."/>
            <person name="Sternberg P.W."/>
            <person name="Aroian R.V."/>
        </authorList>
    </citation>
    <scope>NUCLEOTIDE SEQUENCE</scope>
    <source>
        <strain evidence="3">HY135</strain>
    </source>
</reference>
<name>A0A016TYU6_9BILA</name>
<accession>A0A016TYU6</accession>
<gene>
    <name evidence="2" type="primary">Acey_s0067.g65</name>
    <name evidence="2" type="ORF">Y032_0067g65</name>
</gene>
<sequence>MTPSATKSHKIGFRSRGLIQPSDSISTLSLSLTSAGNSRAGETHDGSTHTTTARGDLYPCLSESRIHQTNIAPALHTLVYLSRCRHCSDPQFVGCYVNFAPLRRVGSIP</sequence>
<dbReference type="EMBL" id="JARK01001403">
    <property type="protein sequence ID" value="EYC08234.1"/>
    <property type="molecule type" value="Genomic_DNA"/>
</dbReference>
<dbReference type="AlphaFoldDB" id="A0A016TYU6"/>
<protein>
    <submittedName>
        <fullName evidence="2">Uncharacterized protein</fullName>
    </submittedName>
</protein>
<dbReference type="Proteomes" id="UP000024635">
    <property type="component" value="Unassembled WGS sequence"/>
</dbReference>
<keyword evidence="3" id="KW-1185">Reference proteome</keyword>
<proteinExistence type="predicted"/>
<evidence type="ECO:0000256" key="1">
    <source>
        <dbReference type="SAM" id="MobiDB-lite"/>
    </source>
</evidence>
<organism evidence="2 3">
    <name type="scientific">Ancylostoma ceylanicum</name>
    <dbReference type="NCBI Taxonomy" id="53326"/>
    <lineage>
        <taxon>Eukaryota</taxon>
        <taxon>Metazoa</taxon>
        <taxon>Ecdysozoa</taxon>
        <taxon>Nematoda</taxon>
        <taxon>Chromadorea</taxon>
        <taxon>Rhabditida</taxon>
        <taxon>Rhabditina</taxon>
        <taxon>Rhabditomorpha</taxon>
        <taxon>Strongyloidea</taxon>
        <taxon>Ancylostomatidae</taxon>
        <taxon>Ancylostomatinae</taxon>
        <taxon>Ancylostoma</taxon>
    </lineage>
</organism>
<evidence type="ECO:0000313" key="2">
    <source>
        <dbReference type="EMBL" id="EYC08234.1"/>
    </source>
</evidence>
<comment type="caution">
    <text evidence="2">The sequence shown here is derived from an EMBL/GenBank/DDBJ whole genome shotgun (WGS) entry which is preliminary data.</text>
</comment>
<evidence type="ECO:0000313" key="3">
    <source>
        <dbReference type="Proteomes" id="UP000024635"/>
    </source>
</evidence>
<feature type="region of interest" description="Disordered" evidence="1">
    <location>
        <begin position="35"/>
        <end position="54"/>
    </location>
</feature>